<comment type="cofactor">
    <cofactor evidence="1">
        <name>pantetheine 4'-phosphate</name>
        <dbReference type="ChEBI" id="CHEBI:47942"/>
    </cofactor>
</comment>
<dbReference type="SUPFAM" id="SSF47336">
    <property type="entry name" value="ACP-like"/>
    <property type="match status" value="2"/>
</dbReference>
<dbReference type="GO" id="GO:0003824">
    <property type="term" value="F:catalytic activity"/>
    <property type="evidence" value="ECO:0007669"/>
    <property type="project" value="InterPro"/>
</dbReference>
<dbReference type="PANTHER" id="PTHR45527:SF1">
    <property type="entry name" value="FATTY ACID SYNTHASE"/>
    <property type="match status" value="1"/>
</dbReference>
<dbReference type="GO" id="GO:0031177">
    <property type="term" value="F:phosphopantetheine binding"/>
    <property type="evidence" value="ECO:0007669"/>
    <property type="project" value="InterPro"/>
</dbReference>
<dbReference type="EMBL" id="CP030864">
    <property type="protein sequence ID" value="AXE28057.1"/>
    <property type="molecule type" value="Genomic_DNA"/>
</dbReference>
<dbReference type="Gene3D" id="2.30.38.10">
    <property type="entry name" value="Luciferase, Domain 3"/>
    <property type="match status" value="1"/>
</dbReference>
<dbReference type="PROSITE" id="PS00012">
    <property type="entry name" value="PHOSPHOPANTETHEINE"/>
    <property type="match status" value="1"/>
</dbReference>
<dbReference type="CDD" id="cd19531">
    <property type="entry name" value="LCL_NRPS-like"/>
    <property type="match status" value="1"/>
</dbReference>
<dbReference type="Gene3D" id="3.40.50.980">
    <property type="match status" value="2"/>
</dbReference>
<organism evidence="5 6">
    <name type="scientific">Streptomyces globosus</name>
    <dbReference type="NCBI Taxonomy" id="68209"/>
    <lineage>
        <taxon>Bacteria</taxon>
        <taxon>Bacillati</taxon>
        <taxon>Actinomycetota</taxon>
        <taxon>Actinomycetes</taxon>
        <taxon>Kitasatosporales</taxon>
        <taxon>Streptomycetaceae</taxon>
        <taxon>Streptomyces</taxon>
    </lineage>
</organism>
<dbReference type="GO" id="GO:0043041">
    <property type="term" value="P:amino acid activation for nonribosomal peptide biosynthetic process"/>
    <property type="evidence" value="ECO:0007669"/>
    <property type="project" value="TreeGrafter"/>
</dbReference>
<dbReference type="FunFam" id="3.40.50.980:FF:000001">
    <property type="entry name" value="Non-ribosomal peptide synthetase"/>
    <property type="match status" value="1"/>
</dbReference>
<dbReference type="OrthoDB" id="2472181at2"/>
<dbReference type="GO" id="GO:0044550">
    <property type="term" value="P:secondary metabolite biosynthetic process"/>
    <property type="evidence" value="ECO:0007669"/>
    <property type="project" value="TreeGrafter"/>
</dbReference>
<dbReference type="AlphaFoldDB" id="A0A344UAY6"/>
<dbReference type="NCBIfam" id="TIGR01733">
    <property type="entry name" value="AA-adenyl-dom"/>
    <property type="match status" value="1"/>
</dbReference>
<dbReference type="InterPro" id="IPR020806">
    <property type="entry name" value="PKS_PP-bd"/>
</dbReference>
<dbReference type="InterPro" id="IPR020845">
    <property type="entry name" value="AMP-binding_CS"/>
</dbReference>
<dbReference type="InterPro" id="IPR009081">
    <property type="entry name" value="PP-bd_ACP"/>
</dbReference>
<dbReference type="InterPro" id="IPR036736">
    <property type="entry name" value="ACP-like_sf"/>
</dbReference>
<evidence type="ECO:0000256" key="3">
    <source>
        <dbReference type="ARBA" id="ARBA00022553"/>
    </source>
</evidence>
<gene>
    <name evidence="5" type="ORF">C0216_31635</name>
</gene>
<dbReference type="PROSITE" id="PS50075">
    <property type="entry name" value="CARRIER"/>
    <property type="match status" value="2"/>
</dbReference>
<name>A0A344UAY6_9ACTN</name>
<feature type="domain" description="Carrier" evidence="4">
    <location>
        <begin position="21"/>
        <end position="96"/>
    </location>
</feature>
<dbReference type="PANTHER" id="PTHR45527">
    <property type="entry name" value="NONRIBOSOMAL PEPTIDE SYNTHETASE"/>
    <property type="match status" value="1"/>
</dbReference>
<feature type="domain" description="Carrier" evidence="4">
    <location>
        <begin position="1092"/>
        <end position="1167"/>
    </location>
</feature>
<dbReference type="KEGG" id="sgz:C0216_31635"/>
<dbReference type="SMART" id="SM00823">
    <property type="entry name" value="PKS_PP"/>
    <property type="match status" value="2"/>
</dbReference>
<dbReference type="Pfam" id="PF13193">
    <property type="entry name" value="AMP-binding_C"/>
    <property type="match status" value="1"/>
</dbReference>
<dbReference type="InterPro" id="IPR045851">
    <property type="entry name" value="AMP-bd_C_sf"/>
</dbReference>
<evidence type="ECO:0000256" key="2">
    <source>
        <dbReference type="ARBA" id="ARBA00022450"/>
    </source>
</evidence>
<dbReference type="Pfam" id="PF00550">
    <property type="entry name" value="PP-binding"/>
    <property type="match status" value="2"/>
</dbReference>
<dbReference type="InterPro" id="IPR010071">
    <property type="entry name" value="AA_adenyl_dom"/>
</dbReference>
<protein>
    <recommendedName>
        <fullName evidence="4">Carrier domain-containing protein</fullName>
    </recommendedName>
</protein>
<evidence type="ECO:0000313" key="5">
    <source>
        <dbReference type="EMBL" id="AXE28057.1"/>
    </source>
</evidence>
<dbReference type="FunFam" id="1.10.1200.10:FF:000005">
    <property type="entry name" value="Nonribosomal peptide synthetase 1"/>
    <property type="match status" value="1"/>
</dbReference>
<dbReference type="Gene3D" id="3.30.300.30">
    <property type="match status" value="1"/>
</dbReference>
<sequence>MSSHAALQLPQDPQERVVPQESLQNTAAWLSRVFADTLGLPEFAPDADFFDYGGDSILAARAVMRIRAGVTGGVPLAWLFEQRSPARLAALLQGSVRVHGEAESAGAVTAAAGARQAVRGAARPLSHAQERLWLLHQLDPQSPAYNEPMLYRIHGDLDVEALRAALHHLASRHDVLRSSMAAADDRPVQQAAEPAAVDLAVTDLRDAGGGAEDAARERILADVATPFDLAAGPLFRAALLRTGDREAYLLLTFHHIVTDGWSTGVILADLGAGYAAARAGLPAAGEPLAVQYADFAAWQRDWLDGGTGERQLAFWERELAGAPELTAFPADRPRPAVHSYAGGHVRFTVSPELGGRVAAASRDHGVSVYVTMLSAFLLTLHKYTGQQDLVIGTPVAGRHHPGLDGLVGFFVNTVPFRARHRAGDTFREYVRAVGRTCLEVLDHQDVPFEQIVQRLGLQGVSSHSPLVQTVFAYQDDEAQDLPLEGLRTEAVPVDGATSRFDTTLFVTRRPGGSFDCDLEFSTDLYDRATAERLVEHFLGLLGQVLDAPDGRLASFRLCTPAELAQLDAWNATAAEFPADRCLHALVEDQADATPDAEAVVFGDERLTYAELDGRANRLARHLVNLGVRPDDVVGLCMDRSPELVVGLLAILKAGAGYLPLDPEAPRNRLTQISADARAGVCLTLGRQADSAPEVAHVVRVDADWAGIAGLPGGRPEVAVHPRNLVSVYYTSGSTGAPKGVASTHEGWVNRMVWMQKQHALRPGETVLHKTTLTFDDSALELFWPLMYGGRIALIEPGLHRDPQAVLEAAKRYRTVLLQTVPSMLNLLMEAVTPQDRIALGALRNTVSSGEALTPAAVRRFAETMPGALHNTWGATEVSIDSTIRTCGAADAEDSGAVSVGAPFDNNTVHVLDAAFNELPVGVTGDLYIGGRGLARGYLNDPVKTAQAFVASPFGAGERLYRTGDQGYLRADGSIKFVGRNDHQIKIRGMRVELGEIESVLRDHELVRDAVVVASRTGAGYRLAGYVTPLDPAAAPDTEALRRHLAAWLPEHMRPPFLLVMDRLPLNANGKIDRHRLPDPVQAAGGGAGGRAPLEGPVQRAVAEIWCEVLELDAVGPDDNFFELGGHSLIASKVTGRLRSRFGLELPLRTVFAAPGLRDFADEVDQHLRSRISGMSVAEMQALLALLR</sequence>
<dbReference type="Pfam" id="PF00668">
    <property type="entry name" value="Condensation"/>
    <property type="match status" value="1"/>
</dbReference>
<proteinExistence type="predicted"/>
<keyword evidence="2" id="KW-0596">Phosphopantetheine</keyword>
<accession>A0A344UAY6</accession>
<dbReference type="RefSeq" id="WP_114059218.1">
    <property type="nucleotide sequence ID" value="NZ_CP030864.1"/>
</dbReference>
<evidence type="ECO:0000256" key="1">
    <source>
        <dbReference type="ARBA" id="ARBA00001957"/>
    </source>
</evidence>
<keyword evidence="6" id="KW-1185">Reference proteome</keyword>
<dbReference type="SUPFAM" id="SSF52777">
    <property type="entry name" value="CoA-dependent acyltransferases"/>
    <property type="match status" value="2"/>
</dbReference>
<keyword evidence="5" id="KW-0614">Plasmid</keyword>
<dbReference type="InterPro" id="IPR001242">
    <property type="entry name" value="Condensation_dom"/>
</dbReference>
<dbReference type="GO" id="GO:0008610">
    <property type="term" value="P:lipid biosynthetic process"/>
    <property type="evidence" value="ECO:0007669"/>
    <property type="project" value="UniProtKB-ARBA"/>
</dbReference>
<keyword evidence="3" id="KW-0597">Phosphoprotein</keyword>
<reference evidence="5 6" key="1">
    <citation type="submission" date="2018-01" db="EMBL/GenBank/DDBJ databases">
        <title>Draft genome Sequence of streptomyces globosus LZH-48.</title>
        <authorList>
            <person name="Ran K."/>
            <person name="Li Z."/>
            <person name="Wei S."/>
            <person name="Dong R."/>
        </authorList>
    </citation>
    <scope>NUCLEOTIDE SEQUENCE [LARGE SCALE GENOMIC DNA]</scope>
    <source>
        <strain evidence="5 6">LZH-48</strain>
        <plasmid evidence="5 6">unnamed2</plasmid>
    </source>
</reference>
<evidence type="ECO:0000313" key="6">
    <source>
        <dbReference type="Proteomes" id="UP000252004"/>
    </source>
</evidence>
<dbReference type="Pfam" id="PF00501">
    <property type="entry name" value="AMP-binding"/>
    <property type="match status" value="1"/>
</dbReference>
<evidence type="ECO:0000259" key="4">
    <source>
        <dbReference type="PROSITE" id="PS50075"/>
    </source>
</evidence>
<dbReference type="Gene3D" id="1.10.1200.10">
    <property type="entry name" value="ACP-like"/>
    <property type="match status" value="2"/>
</dbReference>
<dbReference type="GO" id="GO:0005737">
    <property type="term" value="C:cytoplasm"/>
    <property type="evidence" value="ECO:0007669"/>
    <property type="project" value="TreeGrafter"/>
</dbReference>
<dbReference type="InterPro" id="IPR006162">
    <property type="entry name" value="Ppantetheine_attach_site"/>
</dbReference>
<dbReference type="PROSITE" id="PS00455">
    <property type="entry name" value="AMP_BINDING"/>
    <property type="match status" value="1"/>
</dbReference>
<dbReference type="InterPro" id="IPR000873">
    <property type="entry name" value="AMP-dep_synth/lig_dom"/>
</dbReference>
<dbReference type="CDD" id="cd05930">
    <property type="entry name" value="A_NRPS"/>
    <property type="match status" value="1"/>
</dbReference>
<geneLocation type="plasmid" evidence="5 6">
    <name>unnamed2</name>
</geneLocation>
<dbReference type="Proteomes" id="UP000252004">
    <property type="component" value="Plasmid unnamed2"/>
</dbReference>
<dbReference type="SUPFAM" id="SSF56801">
    <property type="entry name" value="Acetyl-CoA synthetase-like"/>
    <property type="match status" value="1"/>
</dbReference>
<dbReference type="Gene3D" id="3.30.559.30">
    <property type="entry name" value="Nonribosomal peptide synthetase, condensation domain"/>
    <property type="match status" value="1"/>
</dbReference>
<dbReference type="InterPro" id="IPR025110">
    <property type="entry name" value="AMP-bd_C"/>
</dbReference>
<dbReference type="FunFam" id="3.40.50.12780:FF:000012">
    <property type="entry name" value="Non-ribosomal peptide synthetase"/>
    <property type="match status" value="1"/>
</dbReference>
<dbReference type="InterPro" id="IPR023213">
    <property type="entry name" value="CAT-like_dom_sf"/>
</dbReference>
<dbReference type="GO" id="GO:0017000">
    <property type="term" value="P:antibiotic biosynthetic process"/>
    <property type="evidence" value="ECO:0007669"/>
    <property type="project" value="UniProtKB-ARBA"/>
</dbReference>
<dbReference type="Gene3D" id="3.30.559.10">
    <property type="entry name" value="Chloramphenicol acetyltransferase-like domain"/>
    <property type="match status" value="1"/>
</dbReference>